<dbReference type="PANTHER" id="PTHR35789:SF1">
    <property type="entry name" value="SPORE GERMINATION PROTEIN B3"/>
    <property type="match status" value="1"/>
</dbReference>
<reference evidence="12" key="1">
    <citation type="journal article" date="2014" name="Gene">
        <title>Genome-guided analysis of transformation efficiency and carbon dioxide assimilation by Moorella thermoacetica Y72.</title>
        <authorList>
            <person name="Tsukahara K."/>
            <person name="Kita A."/>
            <person name="Nakashimada Y."/>
            <person name="Hoshino T."/>
            <person name="Murakami K."/>
        </authorList>
    </citation>
    <scope>NUCLEOTIDE SEQUENCE [LARGE SCALE GENOMIC DNA]</scope>
    <source>
        <strain evidence="12">Y72</strain>
    </source>
</reference>
<evidence type="ECO:0000259" key="11">
    <source>
        <dbReference type="Pfam" id="PF25198"/>
    </source>
</evidence>
<dbReference type="PANTHER" id="PTHR35789">
    <property type="entry name" value="SPORE GERMINATION PROTEIN B3"/>
    <property type="match status" value="1"/>
</dbReference>
<dbReference type="GO" id="GO:0009847">
    <property type="term" value="P:spore germination"/>
    <property type="evidence" value="ECO:0007669"/>
    <property type="project" value="InterPro"/>
</dbReference>
<keyword evidence="9" id="KW-1133">Transmembrane helix</keyword>
<feature type="domain" description="Spore germination GerAC-like C-terminal" evidence="10">
    <location>
        <begin position="361"/>
        <end position="479"/>
    </location>
</feature>
<feature type="region of interest" description="Disordered" evidence="8">
    <location>
        <begin position="304"/>
        <end position="346"/>
    </location>
</feature>
<evidence type="ECO:0000256" key="7">
    <source>
        <dbReference type="ARBA" id="ARBA00023288"/>
    </source>
</evidence>
<feature type="compositionally biased region" description="Basic and acidic residues" evidence="8">
    <location>
        <begin position="234"/>
        <end position="247"/>
    </location>
</feature>
<evidence type="ECO:0000256" key="4">
    <source>
        <dbReference type="ARBA" id="ARBA00022729"/>
    </source>
</evidence>
<feature type="region of interest" description="Disordered" evidence="8">
    <location>
        <begin position="232"/>
        <end position="261"/>
    </location>
</feature>
<organism evidence="12">
    <name type="scientific">Moorella thermoacetica Y72</name>
    <dbReference type="NCBI Taxonomy" id="1325331"/>
    <lineage>
        <taxon>Bacteria</taxon>
        <taxon>Bacillati</taxon>
        <taxon>Bacillota</taxon>
        <taxon>Clostridia</taxon>
        <taxon>Neomoorellales</taxon>
        <taxon>Neomoorellaceae</taxon>
        <taxon>Neomoorella</taxon>
    </lineage>
</organism>
<name>A0A0S6U9X8_NEOTH</name>
<evidence type="ECO:0000256" key="8">
    <source>
        <dbReference type="SAM" id="MobiDB-lite"/>
    </source>
</evidence>
<dbReference type="Pfam" id="PF25198">
    <property type="entry name" value="Spore_GerAC_N"/>
    <property type="match status" value="1"/>
</dbReference>
<feature type="region of interest" description="Disordered" evidence="8">
    <location>
        <begin position="481"/>
        <end position="502"/>
    </location>
</feature>
<keyword evidence="3" id="KW-0309">Germination</keyword>
<dbReference type="Gene3D" id="3.30.300.210">
    <property type="entry name" value="Nutrient germinant receptor protein C, domain 3"/>
    <property type="match status" value="1"/>
</dbReference>
<dbReference type="InterPro" id="IPR038501">
    <property type="entry name" value="Spore_GerAC_C_sf"/>
</dbReference>
<keyword evidence="7" id="KW-0449">Lipoprotein</keyword>
<dbReference type="Pfam" id="PF05504">
    <property type="entry name" value="Spore_GerAC"/>
    <property type="match status" value="2"/>
</dbReference>
<keyword evidence="9" id="KW-0812">Transmembrane</keyword>
<protein>
    <submittedName>
        <fullName evidence="12">Type II secretory pathway, component PulC</fullName>
    </submittedName>
</protein>
<evidence type="ECO:0000256" key="5">
    <source>
        <dbReference type="ARBA" id="ARBA00023136"/>
    </source>
</evidence>
<dbReference type="AlphaFoldDB" id="A0A0S6U9X8"/>
<evidence type="ECO:0000259" key="10">
    <source>
        <dbReference type="Pfam" id="PF05504"/>
    </source>
</evidence>
<proteinExistence type="inferred from homology"/>
<evidence type="ECO:0000256" key="6">
    <source>
        <dbReference type="ARBA" id="ARBA00023139"/>
    </source>
</evidence>
<dbReference type="InterPro" id="IPR057336">
    <property type="entry name" value="GerAC_N"/>
</dbReference>
<feature type="domain" description="Spore germination GerAC-like C-terminal" evidence="10">
    <location>
        <begin position="268"/>
        <end position="308"/>
    </location>
</feature>
<keyword evidence="5 9" id="KW-0472">Membrane</keyword>
<comment type="similarity">
    <text evidence="2">Belongs to the GerABKC lipoprotein family.</text>
</comment>
<accession>A0A0S6U9X8</accession>
<feature type="domain" description="Spore germination protein N-terminal" evidence="11">
    <location>
        <begin position="54"/>
        <end position="226"/>
    </location>
</feature>
<sequence length="502" mass="54008">MDLDLAIYSTPAVAAGGLGARAKEDRRLMIWYRRVLAALLLVLGLPALSGCWSRHEIEELAIIMAVALDSAPGGQVRLTTFVVIPRAVGGGPSMGGGGSGEPQKAGEVISAVGSDFAQATRRLERQVPRRLFWAQNRVIIIGEDLARRGLNYLDLFLRDRQMRLTTPVLITRGEARKVLDLPPGIELNPGTILTGILRNRTTFKVELKDLLAMWEAPGDNPALPEVVMTPTLEQESKETGGEGRDAKGGGNEGGGKGKTQPEAVVIKGAGAFRYDRLAGWLDEKEANGLMWLRGEVTEGVVTVPLPAGATGTGQGTAGGLSSTTGEGGSPGQGQNPGAEKGGNRDLPLAQTTLSAPAQVSVVFHRVSAKTKAQVQGQQVTFMVGIRGQGDLIEVTGNFNPDNQEQLLSLQEAVNKAIEERVLLALRKAQQEFQTDIFGFGEIMHRSNPRYWHQVQDHWNEEFPRARVQVQVELQLRRTGMTNRTPGRVGAVGGKVSTQGMTR</sequence>
<evidence type="ECO:0000313" key="12">
    <source>
        <dbReference type="EMBL" id="GAF25247.1"/>
    </source>
</evidence>
<feature type="compositionally biased region" description="Gly residues" evidence="8">
    <location>
        <begin position="248"/>
        <end position="257"/>
    </location>
</feature>
<dbReference type="GO" id="GO:0016020">
    <property type="term" value="C:membrane"/>
    <property type="evidence" value="ECO:0007669"/>
    <property type="project" value="UniProtKB-SubCell"/>
</dbReference>
<keyword evidence="4" id="KW-0732">Signal</keyword>
<dbReference type="InterPro" id="IPR008844">
    <property type="entry name" value="Spore_GerAC-like"/>
</dbReference>
<evidence type="ECO:0000256" key="2">
    <source>
        <dbReference type="ARBA" id="ARBA00007886"/>
    </source>
</evidence>
<evidence type="ECO:0000256" key="9">
    <source>
        <dbReference type="SAM" id="Phobius"/>
    </source>
</evidence>
<feature type="transmembrane region" description="Helical" evidence="9">
    <location>
        <begin position="31"/>
        <end position="48"/>
    </location>
</feature>
<keyword evidence="6" id="KW-0564">Palmitate</keyword>
<gene>
    <name evidence="12" type="ORF">MTY_0577</name>
</gene>
<evidence type="ECO:0000256" key="1">
    <source>
        <dbReference type="ARBA" id="ARBA00004635"/>
    </source>
</evidence>
<evidence type="ECO:0000256" key="3">
    <source>
        <dbReference type="ARBA" id="ARBA00022544"/>
    </source>
</evidence>
<comment type="subcellular location">
    <subcellularLocation>
        <location evidence="1">Membrane</location>
        <topology evidence="1">Lipid-anchor</topology>
    </subcellularLocation>
</comment>
<dbReference type="Proteomes" id="UP000063718">
    <property type="component" value="Unassembled WGS sequence"/>
</dbReference>
<dbReference type="NCBIfam" id="TIGR02887">
    <property type="entry name" value="spore_ger_x_C"/>
    <property type="match status" value="1"/>
</dbReference>
<dbReference type="InterPro" id="IPR046953">
    <property type="entry name" value="Spore_GerAC-like_C"/>
</dbReference>
<dbReference type="EMBL" id="DF238840">
    <property type="protein sequence ID" value="GAF25247.1"/>
    <property type="molecule type" value="Genomic_DNA"/>
</dbReference>